<keyword evidence="6" id="KW-0539">Nucleus</keyword>
<evidence type="ECO:0000256" key="7">
    <source>
        <dbReference type="ARBA" id="ARBA00024343"/>
    </source>
</evidence>
<proteinExistence type="inferred from homology"/>
<evidence type="ECO:0000256" key="6">
    <source>
        <dbReference type="ARBA" id="ARBA00023242"/>
    </source>
</evidence>
<dbReference type="GO" id="GO:0003700">
    <property type="term" value="F:DNA-binding transcription factor activity"/>
    <property type="evidence" value="ECO:0007669"/>
    <property type="project" value="InterPro"/>
</dbReference>
<feature type="domain" description="AP2/ERF" evidence="9">
    <location>
        <begin position="64"/>
        <end position="121"/>
    </location>
</feature>
<evidence type="ECO:0000256" key="3">
    <source>
        <dbReference type="ARBA" id="ARBA00023125"/>
    </source>
</evidence>
<comment type="subcellular location">
    <subcellularLocation>
        <location evidence="1">Nucleus</location>
    </subcellularLocation>
</comment>
<dbReference type="PROSITE" id="PS51032">
    <property type="entry name" value="AP2_ERF"/>
    <property type="match status" value="1"/>
</dbReference>
<keyword evidence="4" id="KW-0010">Activator</keyword>
<keyword evidence="3" id="KW-0238">DNA-binding</keyword>
<dbReference type="Pfam" id="PF00847">
    <property type="entry name" value="AP2"/>
    <property type="match status" value="1"/>
</dbReference>
<evidence type="ECO:0000256" key="8">
    <source>
        <dbReference type="SAM" id="MobiDB-lite"/>
    </source>
</evidence>
<comment type="caution">
    <text evidence="10">The sequence shown here is derived from an EMBL/GenBank/DDBJ whole genome shotgun (WGS) entry which is preliminary data.</text>
</comment>
<evidence type="ECO:0000256" key="1">
    <source>
        <dbReference type="ARBA" id="ARBA00004123"/>
    </source>
</evidence>
<evidence type="ECO:0000256" key="4">
    <source>
        <dbReference type="ARBA" id="ARBA00023159"/>
    </source>
</evidence>
<sequence>MNNNSISCSSDSNPANLEKDHLQETSSSSGGSAAVQDEGVLLLASTRPKKRAGRKKFKETRHPIYRGVRRRNNNKWVCELREPSQQKRIWLGTYPTPEMAARAHDVAALALRGNLATLNFADSCWRLPVPASTDPKKLRQAAVKAAEAFREDPELVEVNYMNEEVNSSTKEVKYQEIVVGGDNGNGSNLAMKELNIDMENIVCCNWGENNEMLEMERWREKMAEGLLFSPTPRLVPDDRSVTTCRYWRVTDGAIADVAFHRKALETDLPVVNLYNAILGACKASNRVPYFRIGEALFLSGEPAGRRYAAIAGINRNRVALLESALCLHINFNRLKNRYAALPDGVLLMAAYAMASMFRFGMYEVYENREYHTVIASVVAATPDTLTIHSVRPAIANEVVEGLAAGTPSDMKAIKLSQKFTELGNLMVLTSGLIHYLFNHTTGGNIITGSLLTVLSMHRMITSNVMTHARSPAAGQIEQFKMDSFVNIRANPYPAGSHKAFICLQALKRVLQLGLAAFLPWADQLTACIGMCRAVLNAGARAHIGSNYYTGESPTVQPASIDNYLPELACYIHTFNRGDNLAMSPHMAADIGKRAAMNWQNLLKDLKAKDISATSAEQVRAFLTTSGSVHFTFDPADQSTWAKAVDDQRVALTAIDTQFVGDVVL</sequence>
<dbReference type="PRINTS" id="PR00367">
    <property type="entry name" value="ETHRSPELEMNT"/>
</dbReference>
<dbReference type="GO" id="GO:0005634">
    <property type="term" value="C:nucleus"/>
    <property type="evidence" value="ECO:0007669"/>
    <property type="project" value="UniProtKB-SubCell"/>
</dbReference>
<dbReference type="InterPro" id="IPR036955">
    <property type="entry name" value="AP2/ERF_dom_sf"/>
</dbReference>
<feature type="compositionally biased region" description="Low complexity" evidence="8">
    <location>
        <begin position="1"/>
        <end position="16"/>
    </location>
</feature>
<dbReference type="InterPro" id="IPR016177">
    <property type="entry name" value="DNA-bd_dom_sf"/>
</dbReference>
<dbReference type="EMBL" id="JAJAGQ010000017">
    <property type="protein sequence ID" value="KAJ8538662.1"/>
    <property type="molecule type" value="Genomic_DNA"/>
</dbReference>
<dbReference type="OrthoDB" id="676764at2759"/>
<gene>
    <name evidence="10" type="ORF">K7X08_029958</name>
</gene>
<dbReference type="PANTHER" id="PTHR31839">
    <property type="entry name" value="DEHYDRATION-RESPONSIVE ELEMENT-BINDING PROTEIN 1D"/>
    <property type="match status" value="1"/>
</dbReference>
<dbReference type="InterPro" id="IPR001471">
    <property type="entry name" value="AP2/ERF_dom"/>
</dbReference>
<dbReference type="SMART" id="SM00380">
    <property type="entry name" value="AP2"/>
    <property type="match status" value="1"/>
</dbReference>
<dbReference type="PANTHER" id="PTHR31839:SF47">
    <property type="entry name" value="DEHYDRATION-RESPONSIVE ELEMENT-BINDING PROTEIN 1F-LIKE"/>
    <property type="match status" value="1"/>
</dbReference>
<evidence type="ECO:0000259" key="9">
    <source>
        <dbReference type="PROSITE" id="PS51032"/>
    </source>
</evidence>
<evidence type="ECO:0000313" key="10">
    <source>
        <dbReference type="EMBL" id="KAJ8538662.1"/>
    </source>
</evidence>
<keyword evidence="11" id="KW-1185">Reference proteome</keyword>
<dbReference type="CDD" id="cd00018">
    <property type="entry name" value="AP2"/>
    <property type="match status" value="1"/>
</dbReference>
<name>A0A9Q1R3U8_9SOLA</name>
<dbReference type="Gene3D" id="3.30.730.10">
    <property type="entry name" value="AP2/ERF domain"/>
    <property type="match status" value="1"/>
</dbReference>
<keyword evidence="5" id="KW-0804">Transcription</keyword>
<dbReference type="GO" id="GO:0003677">
    <property type="term" value="F:DNA binding"/>
    <property type="evidence" value="ECO:0007669"/>
    <property type="project" value="UniProtKB-KW"/>
</dbReference>
<accession>A0A9Q1R3U8</accession>
<evidence type="ECO:0000313" key="11">
    <source>
        <dbReference type="Proteomes" id="UP001152561"/>
    </source>
</evidence>
<feature type="region of interest" description="Disordered" evidence="8">
    <location>
        <begin position="1"/>
        <end position="57"/>
    </location>
</feature>
<feature type="compositionally biased region" description="Basic residues" evidence="8">
    <location>
        <begin position="47"/>
        <end position="57"/>
    </location>
</feature>
<comment type="similarity">
    <text evidence="7">Belongs to the AP2/ERF transcription factor family. ERF subfamily.</text>
</comment>
<reference evidence="11" key="1">
    <citation type="journal article" date="2023" name="Proc. Natl. Acad. Sci. U.S.A.">
        <title>Genomic and structural basis for evolution of tropane alkaloid biosynthesis.</title>
        <authorList>
            <person name="Wanga Y.-J."/>
            <person name="Taina T."/>
            <person name="Yua J.-Y."/>
            <person name="Lia J."/>
            <person name="Xua B."/>
            <person name="Chenc J."/>
            <person name="D'Auriad J.C."/>
            <person name="Huanga J.-P."/>
            <person name="Huanga S.-X."/>
        </authorList>
    </citation>
    <scope>NUCLEOTIDE SEQUENCE [LARGE SCALE GENOMIC DNA]</scope>
    <source>
        <strain evidence="11">cv. KIB-2019</strain>
    </source>
</reference>
<dbReference type="SUPFAM" id="SSF54171">
    <property type="entry name" value="DNA-binding domain"/>
    <property type="match status" value="1"/>
</dbReference>
<keyword evidence="2" id="KW-0805">Transcription regulation</keyword>
<dbReference type="AlphaFoldDB" id="A0A9Q1R3U8"/>
<evidence type="ECO:0000256" key="2">
    <source>
        <dbReference type="ARBA" id="ARBA00023015"/>
    </source>
</evidence>
<dbReference type="Proteomes" id="UP001152561">
    <property type="component" value="Unassembled WGS sequence"/>
</dbReference>
<evidence type="ECO:0000256" key="5">
    <source>
        <dbReference type="ARBA" id="ARBA00023163"/>
    </source>
</evidence>
<protein>
    <recommendedName>
        <fullName evidence="9">AP2/ERF domain-containing protein</fullName>
    </recommendedName>
</protein>
<organism evidence="10 11">
    <name type="scientific">Anisodus acutangulus</name>
    <dbReference type="NCBI Taxonomy" id="402998"/>
    <lineage>
        <taxon>Eukaryota</taxon>
        <taxon>Viridiplantae</taxon>
        <taxon>Streptophyta</taxon>
        <taxon>Embryophyta</taxon>
        <taxon>Tracheophyta</taxon>
        <taxon>Spermatophyta</taxon>
        <taxon>Magnoliopsida</taxon>
        <taxon>eudicotyledons</taxon>
        <taxon>Gunneridae</taxon>
        <taxon>Pentapetalae</taxon>
        <taxon>asterids</taxon>
        <taxon>lamiids</taxon>
        <taxon>Solanales</taxon>
        <taxon>Solanaceae</taxon>
        <taxon>Solanoideae</taxon>
        <taxon>Hyoscyameae</taxon>
        <taxon>Anisodus</taxon>
    </lineage>
</organism>
<dbReference type="InterPro" id="IPR045277">
    <property type="entry name" value="DRE1A-I"/>
</dbReference>